<protein>
    <recommendedName>
        <fullName evidence="3">Peptide chain release factor 1</fullName>
    </recommendedName>
</protein>
<dbReference type="PATRIC" id="fig|927665.4.peg.233"/>
<dbReference type="RefSeq" id="WP_052716628.1">
    <property type="nucleotide sequence ID" value="NZ_KQ033912.1"/>
</dbReference>
<accession>A0A0F5JQF4</accession>
<dbReference type="STRING" id="927665.HMPREF1535_00232"/>
<sequence>MAIITLEELIEEGKEIRNGISYINTSPNVIRLFSAYKLQSTTQYETWKNKTIRFLSFKFAGDRCINDFEKAAEAFIKSYNSPSSFDKLLGILESCLVIPELPKVKNENNKTDNSIHVNVNQSQNQSQEQSLAIDIFIEAIKDELTGKQQKEIKAIIENESDPVQAKNRLIDKIKSFGSDVASNVIANIITNPAIWGNF</sequence>
<gene>
    <name evidence="1" type="ORF">HMPREF1535_00232</name>
</gene>
<reference evidence="1 2" key="1">
    <citation type="submission" date="2013-04" db="EMBL/GenBank/DDBJ databases">
        <title>The Genome Sequence of Parabacteroides goldsteinii DSM 19448.</title>
        <authorList>
            <consortium name="The Broad Institute Genomics Platform"/>
            <person name="Earl A."/>
            <person name="Ward D."/>
            <person name="Feldgarden M."/>
            <person name="Gevers D."/>
            <person name="Martens E."/>
            <person name="Sakamoto M."/>
            <person name="Benno Y."/>
            <person name="Song Y."/>
            <person name="Liu C."/>
            <person name="Lee J."/>
            <person name="Bolanos M."/>
            <person name="Vaisanen M.L."/>
            <person name="Finegold S.M."/>
            <person name="Walker B."/>
            <person name="Young S."/>
            <person name="Zeng Q."/>
            <person name="Gargeya S."/>
            <person name="Fitzgerald M."/>
            <person name="Haas B."/>
            <person name="Abouelleil A."/>
            <person name="Allen A.W."/>
            <person name="Alvarado L."/>
            <person name="Arachchi H.M."/>
            <person name="Berlin A.M."/>
            <person name="Chapman S.B."/>
            <person name="Gainer-Dewar J."/>
            <person name="Goldberg J."/>
            <person name="Griggs A."/>
            <person name="Gujja S."/>
            <person name="Hansen M."/>
            <person name="Howarth C."/>
            <person name="Imamovic A."/>
            <person name="Ireland A."/>
            <person name="Larimer J."/>
            <person name="McCowan C."/>
            <person name="Murphy C."/>
            <person name="Pearson M."/>
            <person name="Poon T.W."/>
            <person name="Priest M."/>
            <person name="Roberts A."/>
            <person name="Saif S."/>
            <person name="Shea T."/>
            <person name="Sisk P."/>
            <person name="Sykes S."/>
            <person name="Wortman J."/>
            <person name="Nusbaum C."/>
            <person name="Birren B."/>
        </authorList>
    </citation>
    <scope>NUCLEOTIDE SEQUENCE [LARGE SCALE GENOMIC DNA]</scope>
    <source>
        <strain evidence="1 2">DSM 19448</strain>
    </source>
</reference>
<name>A0A0F5JQF4_9BACT</name>
<evidence type="ECO:0000313" key="2">
    <source>
        <dbReference type="Proteomes" id="UP000033047"/>
    </source>
</evidence>
<dbReference type="AlphaFoldDB" id="A0A0F5JQF4"/>
<dbReference type="HOGENOM" id="CLU_119391_0_0_10"/>
<dbReference type="EMBL" id="AQHV01000001">
    <property type="protein sequence ID" value="KKB59959.1"/>
    <property type="molecule type" value="Genomic_DNA"/>
</dbReference>
<proteinExistence type="predicted"/>
<dbReference type="Proteomes" id="UP000033047">
    <property type="component" value="Unassembled WGS sequence"/>
</dbReference>
<evidence type="ECO:0008006" key="3">
    <source>
        <dbReference type="Google" id="ProtNLM"/>
    </source>
</evidence>
<organism evidence="1 2">
    <name type="scientific">Parabacteroides goldsteinii DSM 19448 = WAL 12034</name>
    <dbReference type="NCBI Taxonomy" id="927665"/>
    <lineage>
        <taxon>Bacteria</taxon>
        <taxon>Pseudomonadati</taxon>
        <taxon>Bacteroidota</taxon>
        <taxon>Bacteroidia</taxon>
        <taxon>Bacteroidales</taxon>
        <taxon>Tannerellaceae</taxon>
        <taxon>Parabacteroides</taxon>
    </lineage>
</organism>
<evidence type="ECO:0000313" key="1">
    <source>
        <dbReference type="EMBL" id="KKB59959.1"/>
    </source>
</evidence>
<comment type="caution">
    <text evidence="1">The sequence shown here is derived from an EMBL/GenBank/DDBJ whole genome shotgun (WGS) entry which is preliminary data.</text>
</comment>